<reference evidence="4 6" key="1">
    <citation type="journal article" date="2012" name="Nature">
        <title>Algal genomes reveal evolutionary mosaicism and the fate of nucleomorphs.</title>
        <authorList>
            <consortium name="DOE Joint Genome Institute"/>
            <person name="Curtis B.A."/>
            <person name="Tanifuji G."/>
            <person name="Burki F."/>
            <person name="Gruber A."/>
            <person name="Irimia M."/>
            <person name="Maruyama S."/>
            <person name="Arias M.C."/>
            <person name="Ball S.G."/>
            <person name="Gile G.H."/>
            <person name="Hirakawa Y."/>
            <person name="Hopkins J.F."/>
            <person name="Kuo A."/>
            <person name="Rensing S.A."/>
            <person name="Schmutz J."/>
            <person name="Symeonidi A."/>
            <person name="Elias M."/>
            <person name="Eveleigh R.J."/>
            <person name="Herman E.K."/>
            <person name="Klute M.J."/>
            <person name="Nakayama T."/>
            <person name="Obornik M."/>
            <person name="Reyes-Prieto A."/>
            <person name="Armbrust E.V."/>
            <person name="Aves S.J."/>
            <person name="Beiko R.G."/>
            <person name="Coutinho P."/>
            <person name="Dacks J.B."/>
            <person name="Durnford D.G."/>
            <person name="Fast N.M."/>
            <person name="Green B.R."/>
            <person name="Grisdale C.J."/>
            <person name="Hempel F."/>
            <person name="Henrissat B."/>
            <person name="Hoppner M.P."/>
            <person name="Ishida K."/>
            <person name="Kim E."/>
            <person name="Koreny L."/>
            <person name="Kroth P.G."/>
            <person name="Liu Y."/>
            <person name="Malik S.B."/>
            <person name="Maier U.G."/>
            <person name="McRose D."/>
            <person name="Mock T."/>
            <person name="Neilson J.A."/>
            <person name="Onodera N.T."/>
            <person name="Poole A.M."/>
            <person name="Pritham E.J."/>
            <person name="Richards T.A."/>
            <person name="Rocap G."/>
            <person name="Roy S.W."/>
            <person name="Sarai C."/>
            <person name="Schaack S."/>
            <person name="Shirato S."/>
            <person name="Slamovits C.H."/>
            <person name="Spencer D.F."/>
            <person name="Suzuki S."/>
            <person name="Worden A.Z."/>
            <person name="Zauner S."/>
            <person name="Barry K."/>
            <person name="Bell C."/>
            <person name="Bharti A.K."/>
            <person name="Crow J.A."/>
            <person name="Grimwood J."/>
            <person name="Kramer R."/>
            <person name="Lindquist E."/>
            <person name="Lucas S."/>
            <person name="Salamov A."/>
            <person name="McFadden G.I."/>
            <person name="Lane C.E."/>
            <person name="Keeling P.J."/>
            <person name="Gray M.W."/>
            <person name="Grigoriev I.V."/>
            <person name="Archibald J.M."/>
        </authorList>
    </citation>
    <scope>NUCLEOTIDE SEQUENCE</scope>
    <source>
        <strain evidence="4 6">CCMP2712</strain>
    </source>
</reference>
<dbReference type="PANTHER" id="PTHR44321">
    <property type="entry name" value="TRANSDUCIN BETA-LIKE PROTEIN 2"/>
    <property type="match status" value="1"/>
</dbReference>
<dbReference type="AlphaFoldDB" id="L1JBW4"/>
<dbReference type="Gene3D" id="2.130.10.10">
    <property type="entry name" value="YVTN repeat-like/Quinoprotein amine dehydrogenase"/>
    <property type="match status" value="2"/>
</dbReference>
<reference evidence="5" key="3">
    <citation type="submission" date="2015-06" db="UniProtKB">
        <authorList>
            <consortium name="EnsemblProtists"/>
        </authorList>
    </citation>
    <scope>IDENTIFICATION</scope>
</reference>
<dbReference type="EnsemblProtists" id="EKX45767">
    <property type="protein sequence ID" value="EKX45767"/>
    <property type="gene ID" value="GUITHDRAFT_138638"/>
</dbReference>
<dbReference type="GeneID" id="17302530"/>
<dbReference type="SUPFAM" id="SSF50978">
    <property type="entry name" value="WD40 repeat-like"/>
    <property type="match status" value="1"/>
</dbReference>
<dbReference type="EMBL" id="JH992997">
    <property type="protein sequence ID" value="EKX45767.1"/>
    <property type="molecule type" value="Genomic_DNA"/>
</dbReference>
<keyword evidence="3" id="KW-0732">Signal</keyword>
<dbReference type="PANTHER" id="PTHR44321:SF1">
    <property type="entry name" value="TRANSDUCIN BETA-LIKE PROTEIN 2"/>
    <property type="match status" value="1"/>
</dbReference>
<dbReference type="HOGENOM" id="CLU_638509_0_0_1"/>
<dbReference type="InterPro" id="IPR042410">
    <property type="entry name" value="WBSCR13"/>
</dbReference>
<dbReference type="OMA" id="WDINVRY"/>
<proteinExistence type="predicted"/>
<dbReference type="Pfam" id="PF00400">
    <property type="entry name" value="WD40"/>
    <property type="match status" value="3"/>
</dbReference>
<dbReference type="PROSITE" id="PS50294">
    <property type="entry name" value="WD_REPEATS_REGION"/>
    <property type="match status" value="1"/>
</dbReference>
<dbReference type="InterPro" id="IPR036322">
    <property type="entry name" value="WD40_repeat_dom_sf"/>
</dbReference>
<feature type="repeat" description="WD" evidence="1">
    <location>
        <begin position="75"/>
        <end position="107"/>
    </location>
</feature>
<feature type="chain" id="PRO_5008771142" evidence="3">
    <location>
        <begin position="24"/>
        <end position="430"/>
    </location>
</feature>
<name>L1JBW4_GUITC</name>
<reference evidence="6" key="2">
    <citation type="submission" date="2012-11" db="EMBL/GenBank/DDBJ databases">
        <authorList>
            <person name="Kuo A."/>
            <person name="Curtis B.A."/>
            <person name="Tanifuji G."/>
            <person name="Burki F."/>
            <person name="Gruber A."/>
            <person name="Irimia M."/>
            <person name="Maruyama S."/>
            <person name="Arias M.C."/>
            <person name="Ball S.G."/>
            <person name="Gile G.H."/>
            <person name="Hirakawa Y."/>
            <person name="Hopkins J.F."/>
            <person name="Rensing S.A."/>
            <person name="Schmutz J."/>
            <person name="Symeonidi A."/>
            <person name="Elias M."/>
            <person name="Eveleigh R.J."/>
            <person name="Herman E.K."/>
            <person name="Klute M.J."/>
            <person name="Nakayama T."/>
            <person name="Obornik M."/>
            <person name="Reyes-Prieto A."/>
            <person name="Armbrust E.V."/>
            <person name="Aves S.J."/>
            <person name="Beiko R.G."/>
            <person name="Coutinho P."/>
            <person name="Dacks J.B."/>
            <person name="Durnford D.G."/>
            <person name="Fast N.M."/>
            <person name="Green B.R."/>
            <person name="Grisdale C."/>
            <person name="Hempe F."/>
            <person name="Henrissat B."/>
            <person name="Hoppner M.P."/>
            <person name="Ishida K.-I."/>
            <person name="Kim E."/>
            <person name="Koreny L."/>
            <person name="Kroth P.G."/>
            <person name="Liu Y."/>
            <person name="Malik S.-B."/>
            <person name="Maier U.G."/>
            <person name="McRose D."/>
            <person name="Mock T."/>
            <person name="Neilson J.A."/>
            <person name="Onodera N.T."/>
            <person name="Poole A.M."/>
            <person name="Pritham E.J."/>
            <person name="Richards T.A."/>
            <person name="Rocap G."/>
            <person name="Roy S.W."/>
            <person name="Sarai C."/>
            <person name="Schaack S."/>
            <person name="Shirato S."/>
            <person name="Slamovits C.H."/>
            <person name="Spencer D.F."/>
            <person name="Suzuki S."/>
            <person name="Worden A.Z."/>
            <person name="Zauner S."/>
            <person name="Barry K."/>
            <person name="Bell C."/>
            <person name="Bharti A.K."/>
            <person name="Crow J.A."/>
            <person name="Grimwood J."/>
            <person name="Kramer R."/>
            <person name="Lindquist E."/>
            <person name="Lucas S."/>
            <person name="Salamov A."/>
            <person name="McFadden G.I."/>
            <person name="Lane C.E."/>
            <person name="Keeling P.J."/>
            <person name="Gray M.W."/>
            <person name="Grigoriev I.V."/>
            <person name="Archibald J.M."/>
        </authorList>
    </citation>
    <scope>NUCLEOTIDE SEQUENCE</scope>
    <source>
        <strain evidence="6">CCMP2712</strain>
    </source>
</reference>
<dbReference type="PaxDb" id="55529-EKX45767"/>
<dbReference type="GO" id="GO:0030968">
    <property type="term" value="P:endoplasmic reticulum unfolded protein response"/>
    <property type="evidence" value="ECO:0007669"/>
    <property type="project" value="TreeGrafter"/>
</dbReference>
<dbReference type="InterPro" id="IPR001680">
    <property type="entry name" value="WD40_rpt"/>
</dbReference>
<dbReference type="STRING" id="905079.L1JBW4"/>
<keyword evidence="6" id="KW-1185">Reference proteome</keyword>
<dbReference type="InterPro" id="IPR015943">
    <property type="entry name" value="WD40/YVTN_repeat-like_dom_sf"/>
</dbReference>
<feature type="signal peptide" evidence="3">
    <location>
        <begin position="1"/>
        <end position="23"/>
    </location>
</feature>
<organism evidence="4">
    <name type="scientific">Guillardia theta (strain CCMP2712)</name>
    <name type="common">Cryptophyte</name>
    <dbReference type="NCBI Taxonomy" id="905079"/>
    <lineage>
        <taxon>Eukaryota</taxon>
        <taxon>Cryptophyceae</taxon>
        <taxon>Pyrenomonadales</taxon>
        <taxon>Geminigeraceae</taxon>
        <taxon>Guillardia</taxon>
    </lineage>
</organism>
<gene>
    <name evidence="4" type="ORF">GUITHDRAFT_138638</name>
</gene>
<evidence type="ECO:0000313" key="4">
    <source>
        <dbReference type="EMBL" id="EKX45767.1"/>
    </source>
</evidence>
<dbReference type="eggNOG" id="KOG2096">
    <property type="taxonomic scope" value="Eukaryota"/>
</dbReference>
<protein>
    <submittedName>
        <fullName evidence="4 5">Uncharacterized protein</fullName>
    </submittedName>
</protein>
<accession>L1JBW4</accession>
<dbReference type="Proteomes" id="UP000011087">
    <property type="component" value="Unassembled WGS sequence"/>
</dbReference>
<dbReference type="PROSITE" id="PS50082">
    <property type="entry name" value="WD_REPEATS_2"/>
    <property type="match status" value="1"/>
</dbReference>
<evidence type="ECO:0000256" key="2">
    <source>
        <dbReference type="SAM" id="MobiDB-lite"/>
    </source>
</evidence>
<dbReference type="RefSeq" id="XP_005832747.1">
    <property type="nucleotide sequence ID" value="XM_005832690.1"/>
</dbReference>
<dbReference type="OrthoDB" id="346371at2759"/>
<feature type="region of interest" description="Disordered" evidence="2">
    <location>
        <begin position="26"/>
        <end position="62"/>
    </location>
</feature>
<evidence type="ECO:0000313" key="5">
    <source>
        <dbReference type="EnsemblProtists" id="EKX45767"/>
    </source>
</evidence>
<evidence type="ECO:0000256" key="3">
    <source>
        <dbReference type="SAM" id="SignalP"/>
    </source>
</evidence>
<evidence type="ECO:0000313" key="6">
    <source>
        <dbReference type="Proteomes" id="UP000011087"/>
    </source>
</evidence>
<keyword evidence="1" id="KW-0853">WD repeat</keyword>
<sequence>MTHVVVAIVLCVVGFLWLKFSQGKEKPQSATSEETRQSSKDKAKNNKQEKQEPPAKTIDKKVKKEEKHKQCIFEVKGHKDGMNCFMFSSTGKLAASTGDDRRVIIWDATKVPLAGDCSHGKLVSNLREFRYQNVIPELDQPVSVAFSPDDMYFAVAYATSKEIKIFAVKGVKEGAKVSIKTNVAKSITEMHWSYNGKFLAICSTDDKESVRLFKASGEPLGVINPGALVVYHCVISPDSRFVAVASMQCDVKVWEVGADKEGFRLFGKVMELTGRSGGGGATGHSAAVHAVDFGGSSPAILVCESTRAATVSKDGKCKIWNIDVRYKMKEDPKCLLTIDAIDSKSIDLVAIAPGKDSPIVATWSKTAGLCFYKLPTGELLSQIHLEETGQVFQMIWSPDSLTDKTGKVYQHVLCTVSKDGRTRAWVPNSD</sequence>
<dbReference type="KEGG" id="gtt:GUITHDRAFT_138638"/>
<dbReference type="GO" id="GO:0005783">
    <property type="term" value="C:endoplasmic reticulum"/>
    <property type="evidence" value="ECO:0007669"/>
    <property type="project" value="TreeGrafter"/>
</dbReference>
<dbReference type="SMART" id="SM00320">
    <property type="entry name" value="WD40"/>
    <property type="match status" value="6"/>
</dbReference>
<evidence type="ECO:0000256" key="1">
    <source>
        <dbReference type="PROSITE-ProRule" id="PRU00221"/>
    </source>
</evidence>